<evidence type="ECO:0000259" key="9">
    <source>
        <dbReference type="Pfam" id="PF01915"/>
    </source>
</evidence>
<dbReference type="PANTHER" id="PTHR30620">
    <property type="entry name" value="PERIPLASMIC BETA-GLUCOSIDASE-RELATED"/>
    <property type="match status" value="1"/>
</dbReference>
<dbReference type="EMBL" id="JABTCG010000005">
    <property type="protein sequence ID" value="MBD0851822.1"/>
    <property type="molecule type" value="Genomic_DNA"/>
</dbReference>
<dbReference type="InterPro" id="IPR036962">
    <property type="entry name" value="Glyco_hydro_3_N_sf"/>
</dbReference>
<name>A0ABR7VI54_9FLAO</name>
<dbReference type="Gene3D" id="3.40.50.1700">
    <property type="entry name" value="Glycoside hydrolase family 3 C-terminal domain"/>
    <property type="match status" value="1"/>
</dbReference>
<dbReference type="Pfam" id="PF00933">
    <property type="entry name" value="Glyco_hydro_3"/>
    <property type="match status" value="1"/>
</dbReference>
<feature type="compositionally biased region" description="Basic and acidic residues" evidence="7">
    <location>
        <begin position="594"/>
        <end position="605"/>
    </location>
</feature>
<dbReference type="Gene3D" id="3.20.20.300">
    <property type="entry name" value="Glycoside hydrolase, family 3, N-terminal domain"/>
    <property type="match status" value="1"/>
</dbReference>
<evidence type="ECO:0000256" key="7">
    <source>
        <dbReference type="SAM" id="MobiDB-lite"/>
    </source>
</evidence>
<comment type="catalytic activity">
    <reaction evidence="1">
        <text>Hydrolysis of terminal, non-reducing beta-D-glucosyl residues with release of beta-D-glucose.</text>
        <dbReference type="EC" id="3.2.1.21"/>
    </reaction>
</comment>
<sequence length="624" mass="69616">MKKINSSWRKNGKLALSLFLAIFLLGCNSKKENPATESFRDLNKNGKLDSYEDPKAALEDRIEDLLSQMNTEEKAGLLFNAISGIDMGEDMGRVDSLITKVMINHLDMPGAATAKELLELNNTVQKIAEGTRLGIPVTFYSDPRHSLRFSEAAGKDRYHSRWPSELGFGAIGDPDLIRTFGDISRQEYTALGIRLALHPMADLATEPRWFRTYTTFGEDAELSAKLTKAYILGFQGDTLNNSSVLTMTKHFPGGGPQKDGMDAHFETGKEQVYPGGMFDYHLKPFVDGALPAKTAQIMLYYGVPVGITEEQVAFGFNREIVTDLLRDSLGYQGVVCTDWALVSDNPAKKASAWGVEDLSQKERVKKILDAGVDMFGGESCADLVVELVKEGSISEARIDASIRRILHDKFVLGLFDDPYLKEENLKVFENESFKEKGKEAQRKSLVLLKNEKNILPLSKNIKVFSEGLDPEALTGYATVVKTPQEADIILLKLTTPYTPVTDTNYFLERIFHQGRLDFPDAEKRKLLDLIHTKPTVSILTMNRPAVIPEINTASKSLIVDFDCEDEILVEMIFGEFNPTGNLPIELPSSVEAVENQKEDVPHDSENPLYPFGHGLSYEEYSNFE</sequence>
<comment type="caution">
    <text evidence="10">The sequence shown here is derived from an EMBL/GenBank/DDBJ whole genome shotgun (WGS) entry which is preliminary data.</text>
</comment>
<proteinExistence type="inferred from homology"/>
<evidence type="ECO:0000256" key="2">
    <source>
        <dbReference type="ARBA" id="ARBA00005336"/>
    </source>
</evidence>
<comment type="similarity">
    <text evidence="2">Belongs to the glycosyl hydrolase 3 family.</text>
</comment>
<evidence type="ECO:0000256" key="3">
    <source>
        <dbReference type="ARBA" id="ARBA00012744"/>
    </source>
</evidence>
<keyword evidence="6" id="KW-0326">Glycosidase</keyword>
<feature type="domain" description="Glycoside hydrolase family 3 N-terminal" evidence="8">
    <location>
        <begin position="110"/>
        <end position="406"/>
    </location>
</feature>
<evidence type="ECO:0000256" key="4">
    <source>
        <dbReference type="ARBA" id="ARBA00022729"/>
    </source>
</evidence>
<dbReference type="InterPro" id="IPR001764">
    <property type="entry name" value="Glyco_hydro_3_N"/>
</dbReference>
<dbReference type="InterPro" id="IPR017853">
    <property type="entry name" value="GH"/>
</dbReference>
<accession>A0ABR7VI54</accession>
<dbReference type="InterPro" id="IPR051915">
    <property type="entry name" value="Cellulose_Degrad_GH3"/>
</dbReference>
<dbReference type="SUPFAM" id="SSF51445">
    <property type="entry name" value="(Trans)glycosidases"/>
    <property type="match status" value="1"/>
</dbReference>
<dbReference type="InterPro" id="IPR036881">
    <property type="entry name" value="Glyco_hydro_3_C_sf"/>
</dbReference>
<dbReference type="PROSITE" id="PS51257">
    <property type="entry name" value="PROKAR_LIPOPROTEIN"/>
    <property type="match status" value="1"/>
</dbReference>
<dbReference type="EC" id="3.2.1.21" evidence="3"/>
<reference evidence="10 11" key="1">
    <citation type="submission" date="2020-05" db="EMBL/GenBank/DDBJ databases">
        <title>The draft genome sequence of Maribacter arenosus CAU 1321.</title>
        <authorList>
            <person name="Mu L."/>
        </authorList>
    </citation>
    <scope>NUCLEOTIDE SEQUENCE [LARGE SCALE GENOMIC DNA]</scope>
    <source>
        <strain evidence="10 11">CAU 1321</strain>
    </source>
</reference>
<organism evidence="10 11">
    <name type="scientific">Maribacter arenosus</name>
    <dbReference type="NCBI Taxonomy" id="1854708"/>
    <lineage>
        <taxon>Bacteria</taxon>
        <taxon>Pseudomonadati</taxon>
        <taxon>Bacteroidota</taxon>
        <taxon>Flavobacteriia</taxon>
        <taxon>Flavobacteriales</taxon>
        <taxon>Flavobacteriaceae</taxon>
        <taxon>Maribacter</taxon>
    </lineage>
</organism>
<keyword evidence="11" id="KW-1185">Reference proteome</keyword>
<dbReference type="PRINTS" id="PR00133">
    <property type="entry name" value="GLHYDRLASE3"/>
</dbReference>
<evidence type="ECO:0000259" key="8">
    <source>
        <dbReference type="Pfam" id="PF00933"/>
    </source>
</evidence>
<keyword evidence="5 10" id="KW-0378">Hydrolase</keyword>
<protein>
    <recommendedName>
        <fullName evidence="3">beta-glucosidase</fullName>
        <ecNumber evidence="3">3.2.1.21</ecNumber>
    </recommendedName>
</protein>
<evidence type="ECO:0000256" key="6">
    <source>
        <dbReference type="ARBA" id="ARBA00023295"/>
    </source>
</evidence>
<feature type="domain" description="Glycoside hydrolase family 3 C-terminal" evidence="9">
    <location>
        <begin position="478"/>
        <end position="617"/>
    </location>
</feature>
<dbReference type="RefSeq" id="WP_188314948.1">
    <property type="nucleotide sequence ID" value="NZ_JABTCG010000005.1"/>
</dbReference>
<evidence type="ECO:0000256" key="1">
    <source>
        <dbReference type="ARBA" id="ARBA00000448"/>
    </source>
</evidence>
<evidence type="ECO:0000256" key="5">
    <source>
        <dbReference type="ARBA" id="ARBA00022801"/>
    </source>
</evidence>
<keyword evidence="4" id="KW-0732">Signal</keyword>
<dbReference type="PANTHER" id="PTHR30620:SF16">
    <property type="entry name" value="LYSOSOMAL BETA GLUCOSIDASE"/>
    <property type="match status" value="1"/>
</dbReference>
<dbReference type="InterPro" id="IPR002772">
    <property type="entry name" value="Glyco_hydro_3_C"/>
</dbReference>
<gene>
    <name evidence="10" type="ORF">HPE63_14160</name>
</gene>
<dbReference type="SUPFAM" id="SSF52279">
    <property type="entry name" value="Beta-D-glucan exohydrolase, C-terminal domain"/>
    <property type="match status" value="1"/>
</dbReference>
<dbReference type="Pfam" id="PF01915">
    <property type="entry name" value="Glyco_hydro_3_C"/>
    <property type="match status" value="1"/>
</dbReference>
<feature type="region of interest" description="Disordered" evidence="7">
    <location>
        <begin position="594"/>
        <end position="613"/>
    </location>
</feature>
<dbReference type="Proteomes" id="UP000598350">
    <property type="component" value="Unassembled WGS sequence"/>
</dbReference>
<evidence type="ECO:0000313" key="10">
    <source>
        <dbReference type="EMBL" id="MBD0851822.1"/>
    </source>
</evidence>
<evidence type="ECO:0000313" key="11">
    <source>
        <dbReference type="Proteomes" id="UP000598350"/>
    </source>
</evidence>
<dbReference type="GO" id="GO:0016787">
    <property type="term" value="F:hydrolase activity"/>
    <property type="evidence" value="ECO:0007669"/>
    <property type="project" value="UniProtKB-KW"/>
</dbReference>